<evidence type="ECO:0000313" key="9">
    <source>
        <dbReference type="EMBL" id="AKT36904.1"/>
    </source>
</evidence>
<dbReference type="SMART" id="SM00388">
    <property type="entry name" value="HisKA"/>
    <property type="match status" value="1"/>
</dbReference>
<dbReference type="PANTHER" id="PTHR43547:SF2">
    <property type="entry name" value="HYBRID SIGNAL TRANSDUCTION HISTIDINE KINASE C"/>
    <property type="match status" value="1"/>
</dbReference>
<dbReference type="SUPFAM" id="SSF47384">
    <property type="entry name" value="Homodimeric domain of signal transducing histidine kinase"/>
    <property type="match status" value="1"/>
</dbReference>
<evidence type="ECO:0000259" key="8">
    <source>
        <dbReference type="PROSITE" id="PS50110"/>
    </source>
</evidence>
<dbReference type="RefSeq" id="WP_050429349.1">
    <property type="nucleotide sequence ID" value="NZ_CP012159.1"/>
</dbReference>
<feature type="domain" description="Response regulatory" evidence="8">
    <location>
        <begin position="528"/>
        <end position="644"/>
    </location>
</feature>
<dbReference type="InterPro" id="IPR004358">
    <property type="entry name" value="Sig_transdc_His_kin-like_C"/>
</dbReference>
<proteinExistence type="predicted"/>
<name>A0A0K1E7R4_CHOCO</name>
<dbReference type="SUPFAM" id="SSF55874">
    <property type="entry name" value="ATPase domain of HSP90 chaperone/DNA topoisomerase II/histidine kinase"/>
    <property type="match status" value="1"/>
</dbReference>
<dbReference type="Proteomes" id="UP000067626">
    <property type="component" value="Chromosome"/>
</dbReference>
<dbReference type="CDD" id="cd17580">
    <property type="entry name" value="REC_2_DhkD-like"/>
    <property type="match status" value="1"/>
</dbReference>
<evidence type="ECO:0000256" key="2">
    <source>
        <dbReference type="ARBA" id="ARBA00012438"/>
    </source>
</evidence>
<keyword evidence="4 9" id="KW-0808">Transferase</keyword>
<dbReference type="SMART" id="SM00387">
    <property type="entry name" value="HATPase_c"/>
    <property type="match status" value="1"/>
</dbReference>
<dbReference type="InterPro" id="IPR005467">
    <property type="entry name" value="His_kinase_dom"/>
</dbReference>
<dbReference type="InterPro" id="IPR035965">
    <property type="entry name" value="PAS-like_dom_sf"/>
</dbReference>
<dbReference type="InterPro" id="IPR003661">
    <property type="entry name" value="HisK_dim/P_dom"/>
</dbReference>
<dbReference type="PROSITE" id="PS50110">
    <property type="entry name" value="RESPONSE_REGULATORY"/>
    <property type="match status" value="2"/>
</dbReference>
<dbReference type="SUPFAM" id="SSF52172">
    <property type="entry name" value="CheY-like"/>
    <property type="match status" value="2"/>
</dbReference>
<dbReference type="Pfam" id="PF00512">
    <property type="entry name" value="HisKA"/>
    <property type="match status" value="1"/>
</dbReference>
<dbReference type="Gene3D" id="3.30.450.20">
    <property type="entry name" value="PAS domain"/>
    <property type="match status" value="1"/>
</dbReference>
<dbReference type="FunFam" id="3.30.565.10:FF:000006">
    <property type="entry name" value="Sensor histidine kinase WalK"/>
    <property type="match status" value="1"/>
</dbReference>
<gene>
    <name evidence="9" type="ORF">CMC5_010250</name>
</gene>
<dbReference type="Gene3D" id="1.10.287.130">
    <property type="match status" value="1"/>
</dbReference>
<evidence type="ECO:0000256" key="5">
    <source>
        <dbReference type="ARBA" id="ARBA00022777"/>
    </source>
</evidence>
<dbReference type="SUPFAM" id="SSF55785">
    <property type="entry name" value="PYP-like sensor domain (PAS domain)"/>
    <property type="match status" value="1"/>
</dbReference>
<dbReference type="Pfam" id="PF00072">
    <property type="entry name" value="Response_reg"/>
    <property type="match status" value="2"/>
</dbReference>
<evidence type="ECO:0000256" key="6">
    <source>
        <dbReference type="PROSITE-ProRule" id="PRU00169"/>
    </source>
</evidence>
<dbReference type="GO" id="GO:0000155">
    <property type="term" value="F:phosphorelay sensor kinase activity"/>
    <property type="evidence" value="ECO:0007669"/>
    <property type="project" value="InterPro"/>
</dbReference>
<keyword evidence="5 9" id="KW-0418">Kinase</keyword>
<dbReference type="PRINTS" id="PR00344">
    <property type="entry name" value="BCTRLSENSOR"/>
</dbReference>
<dbReference type="InterPro" id="IPR036890">
    <property type="entry name" value="HATPase_C_sf"/>
</dbReference>
<feature type="domain" description="Histidine kinase" evidence="7">
    <location>
        <begin position="287"/>
        <end position="509"/>
    </location>
</feature>
<dbReference type="InterPro" id="IPR003594">
    <property type="entry name" value="HATPase_dom"/>
</dbReference>
<dbReference type="Gene3D" id="3.40.50.2300">
    <property type="match status" value="2"/>
</dbReference>
<dbReference type="InterPro" id="IPR011006">
    <property type="entry name" value="CheY-like_superfamily"/>
</dbReference>
<organism evidence="9 10">
    <name type="scientific">Chondromyces crocatus</name>
    <dbReference type="NCBI Taxonomy" id="52"/>
    <lineage>
        <taxon>Bacteria</taxon>
        <taxon>Pseudomonadati</taxon>
        <taxon>Myxococcota</taxon>
        <taxon>Polyangia</taxon>
        <taxon>Polyangiales</taxon>
        <taxon>Polyangiaceae</taxon>
        <taxon>Chondromyces</taxon>
    </lineage>
</organism>
<protein>
    <recommendedName>
        <fullName evidence="2">histidine kinase</fullName>
        <ecNumber evidence="2">2.7.13.3</ecNumber>
    </recommendedName>
</protein>
<keyword evidence="3 6" id="KW-0597">Phosphoprotein</keyword>
<dbReference type="PANTHER" id="PTHR43547">
    <property type="entry name" value="TWO-COMPONENT HISTIDINE KINASE"/>
    <property type="match status" value="1"/>
</dbReference>
<dbReference type="InterPro" id="IPR001789">
    <property type="entry name" value="Sig_transdc_resp-reg_receiver"/>
</dbReference>
<reference evidence="9 10" key="1">
    <citation type="submission" date="2015-07" db="EMBL/GenBank/DDBJ databases">
        <title>Genome analysis of myxobacterium Chondromyces crocatus Cm c5 reveals a high potential for natural compound synthesis and the genetic basis for the loss of fruiting body formation.</title>
        <authorList>
            <person name="Zaburannyi N."/>
            <person name="Bunk B."/>
            <person name="Maier J."/>
            <person name="Overmann J."/>
            <person name="Mueller R."/>
        </authorList>
    </citation>
    <scope>NUCLEOTIDE SEQUENCE [LARGE SCALE GENOMIC DNA]</scope>
    <source>
        <strain evidence="9 10">Cm c5</strain>
    </source>
</reference>
<dbReference type="AlphaFoldDB" id="A0A0K1E7R4"/>
<dbReference type="InterPro" id="IPR013656">
    <property type="entry name" value="PAS_4"/>
</dbReference>
<evidence type="ECO:0000256" key="3">
    <source>
        <dbReference type="ARBA" id="ARBA00022553"/>
    </source>
</evidence>
<dbReference type="STRING" id="52.CMC5_010250"/>
<dbReference type="OrthoDB" id="9768069at2"/>
<feature type="domain" description="Response regulatory" evidence="8">
    <location>
        <begin position="8"/>
        <end position="124"/>
    </location>
</feature>
<dbReference type="EC" id="2.7.13.3" evidence="2"/>
<sequence length="657" mass="72220">MPEPKRPVVLNVNDDETTRYLIRKILGGAGFTVREAQNGEEALQLATTRPDLIVLDIKLPDISGYEVCRLLKANSATSSIPVLQTSATFVTSERRVQGLEGGADSYLTQPFEAVELIAMVRALLRARKAEEAARTAANDWEATFDGISDGVCLFGADGRLRRHNSAFAAMLARLSATRSLDPRPAALLTQLDGQTPEELLGALLPAGAPRGWPDVTTSAGQRQSTEALVGEHWYRITADPVAYTPEAQGLALIFSDITERKRLEEERRHRADTLAEADRRKDEFLAMLAHELRNPLNAISTAVHIQNRIGPQDQQNVRLRATISRQTSHLARLVDDLLDVSRITRGKILLKKEPFDLNELIERAVTTCQLLIDSRRHQLSVSVPEEPLWLEGDTLRIEQILVNLLNNAAKYTDTGGRIWLSIAREQQENKAFAVIHVRDTGMGIASDQLESIFDLFVQEDVSLARSTGGLGIGLTMVRGLVQLHGGSIQAQSEGRGRGSEFIVRLPALKDVPLPEASQPERSPTGRLRVLVVEDNPDALELVQNLLELWGHHVEAASDGVTGLEMALTMKPDVALIDIGLPAMDGYEVASRLRAEAAGRNIALIAVTGYGRDEDRRRAYEAGFDEHLVKPVNPTRLAEAIERQTRSLRARPPGPTSP</sequence>
<dbReference type="Gene3D" id="6.10.250.690">
    <property type="match status" value="1"/>
</dbReference>
<evidence type="ECO:0000313" key="10">
    <source>
        <dbReference type="Proteomes" id="UP000067626"/>
    </source>
</evidence>
<dbReference type="SMART" id="SM00448">
    <property type="entry name" value="REC"/>
    <property type="match status" value="2"/>
</dbReference>
<comment type="catalytic activity">
    <reaction evidence="1">
        <text>ATP + protein L-histidine = ADP + protein N-phospho-L-histidine.</text>
        <dbReference type="EC" id="2.7.13.3"/>
    </reaction>
</comment>
<feature type="modified residue" description="4-aspartylphosphate" evidence="6">
    <location>
        <position position="577"/>
    </location>
</feature>
<accession>A0A0K1E7R4</accession>
<keyword evidence="10" id="KW-1185">Reference proteome</keyword>
<dbReference type="InterPro" id="IPR036097">
    <property type="entry name" value="HisK_dim/P_sf"/>
</dbReference>
<feature type="modified residue" description="4-aspartylphosphate" evidence="6">
    <location>
        <position position="56"/>
    </location>
</feature>
<evidence type="ECO:0000256" key="4">
    <source>
        <dbReference type="ARBA" id="ARBA00022679"/>
    </source>
</evidence>
<evidence type="ECO:0000259" key="7">
    <source>
        <dbReference type="PROSITE" id="PS50109"/>
    </source>
</evidence>
<evidence type="ECO:0000256" key="1">
    <source>
        <dbReference type="ARBA" id="ARBA00000085"/>
    </source>
</evidence>
<dbReference type="KEGG" id="ccro:CMC5_010250"/>
<dbReference type="Pfam" id="PF02518">
    <property type="entry name" value="HATPase_c"/>
    <property type="match status" value="1"/>
</dbReference>
<dbReference type="PROSITE" id="PS50109">
    <property type="entry name" value="HIS_KIN"/>
    <property type="match status" value="1"/>
</dbReference>
<dbReference type="CDD" id="cd00082">
    <property type="entry name" value="HisKA"/>
    <property type="match status" value="1"/>
</dbReference>
<dbReference type="Gene3D" id="3.30.565.10">
    <property type="entry name" value="Histidine kinase-like ATPase, C-terminal domain"/>
    <property type="match status" value="1"/>
</dbReference>
<dbReference type="PATRIC" id="fig|52.7.peg.1099"/>
<dbReference type="EMBL" id="CP012159">
    <property type="protein sequence ID" value="AKT36904.1"/>
    <property type="molecule type" value="Genomic_DNA"/>
</dbReference>
<dbReference type="Pfam" id="PF08448">
    <property type="entry name" value="PAS_4"/>
    <property type="match status" value="1"/>
</dbReference>